<evidence type="ECO:0000256" key="2">
    <source>
        <dbReference type="ARBA" id="ARBA00023125"/>
    </source>
</evidence>
<organism evidence="6 7">
    <name type="scientific">Persephonella marina (strain DSM 14350 / EX-H1)</name>
    <dbReference type="NCBI Taxonomy" id="123214"/>
    <lineage>
        <taxon>Bacteria</taxon>
        <taxon>Pseudomonadati</taxon>
        <taxon>Aquificota</taxon>
        <taxon>Aquificia</taxon>
        <taxon>Aquificales</taxon>
        <taxon>Hydrogenothermaceae</taxon>
        <taxon>Persephonella</taxon>
    </lineage>
</organism>
<evidence type="ECO:0000259" key="5">
    <source>
        <dbReference type="PROSITE" id="PS51063"/>
    </source>
</evidence>
<dbReference type="HOGENOM" id="CLU_075053_4_0_0"/>
<dbReference type="SUPFAM" id="SSF51206">
    <property type="entry name" value="cAMP-binding domain-like"/>
    <property type="match status" value="1"/>
</dbReference>
<dbReference type="EMBL" id="CP001230">
    <property type="protein sequence ID" value="ACO03967.1"/>
    <property type="molecule type" value="Genomic_DNA"/>
</dbReference>
<dbReference type="CDD" id="cd00038">
    <property type="entry name" value="CAP_ED"/>
    <property type="match status" value="1"/>
</dbReference>
<dbReference type="InterPro" id="IPR000595">
    <property type="entry name" value="cNMP-bd_dom"/>
</dbReference>
<dbReference type="PRINTS" id="PR00034">
    <property type="entry name" value="HTHCRP"/>
</dbReference>
<dbReference type="SMART" id="SM00419">
    <property type="entry name" value="HTH_CRP"/>
    <property type="match status" value="1"/>
</dbReference>
<dbReference type="InterPro" id="IPR050397">
    <property type="entry name" value="Env_Response_Regulators"/>
</dbReference>
<feature type="domain" description="HTH crp-type" evidence="5">
    <location>
        <begin position="142"/>
        <end position="204"/>
    </location>
</feature>
<reference evidence="6 7" key="1">
    <citation type="journal article" date="2009" name="J. Bacteriol.">
        <title>Complete and draft genome sequences of six members of the Aquificales.</title>
        <authorList>
            <person name="Reysenbach A.L."/>
            <person name="Hamamura N."/>
            <person name="Podar M."/>
            <person name="Griffiths E."/>
            <person name="Ferreira S."/>
            <person name="Hochstein R."/>
            <person name="Heidelberg J."/>
            <person name="Johnson J."/>
            <person name="Mead D."/>
            <person name="Pohorille A."/>
            <person name="Sarmiento M."/>
            <person name="Schweighofer K."/>
            <person name="Seshadri R."/>
            <person name="Voytek M.A."/>
        </authorList>
    </citation>
    <scope>NUCLEOTIDE SEQUENCE [LARGE SCALE GENOMIC DNA]</scope>
    <source>
        <strain evidence="7">DSM 14350 / EX-H1</strain>
    </source>
</reference>
<name>C0QTS3_PERMH</name>
<dbReference type="GO" id="GO:0003700">
    <property type="term" value="F:DNA-binding transcription factor activity"/>
    <property type="evidence" value="ECO:0007669"/>
    <property type="project" value="TreeGrafter"/>
</dbReference>
<keyword evidence="7" id="KW-1185">Reference proteome</keyword>
<dbReference type="RefSeq" id="WP_012676206.1">
    <property type="nucleotide sequence ID" value="NC_012440.1"/>
</dbReference>
<dbReference type="GO" id="GO:0005829">
    <property type="term" value="C:cytosol"/>
    <property type="evidence" value="ECO:0007669"/>
    <property type="project" value="TreeGrafter"/>
</dbReference>
<evidence type="ECO:0000256" key="1">
    <source>
        <dbReference type="ARBA" id="ARBA00023015"/>
    </source>
</evidence>
<dbReference type="Gene3D" id="1.10.10.10">
    <property type="entry name" value="Winged helix-like DNA-binding domain superfamily/Winged helix DNA-binding domain"/>
    <property type="match status" value="1"/>
</dbReference>
<dbReference type="AlphaFoldDB" id="C0QTS3"/>
<evidence type="ECO:0000313" key="6">
    <source>
        <dbReference type="EMBL" id="ACO03967.1"/>
    </source>
</evidence>
<dbReference type="eggNOG" id="COG0664">
    <property type="taxonomic scope" value="Bacteria"/>
</dbReference>
<evidence type="ECO:0000313" key="7">
    <source>
        <dbReference type="Proteomes" id="UP000001366"/>
    </source>
</evidence>
<dbReference type="STRING" id="123214.PERMA_0294"/>
<proteinExistence type="predicted"/>
<keyword evidence="3" id="KW-0804">Transcription</keyword>
<accession>C0QTS3</accession>
<dbReference type="Gene3D" id="2.60.120.10">
    <property type="entry name" value="Jelly Rolls"/>
    <property type="match status" value="1"/>
</dbReference>
<dbReference type="InterPro" id="IPR018490">
    <property type="entry name" value="cNMP-bd_dom_sf"/>
</dbReference>
<keyword evidence="1" id="KW-0805">Transcription regulation</keyword>
<gene>
    <name evidence="6" type="ordered locus">PERMA_0294</name>
</gene>
<dbReference type="SUPFAM" id="SSF46785">
    <property type="entry name" value="Winged helix' DNA-binding domain"/>
    <property type="match status" value="1"/>
</dbReference>
<dbReference type="Pfam" id="PF13545">
    <property type="entry name" value="HTH_Crp_2"/>
    <property type="match status" value="1"/>
</dbReference>
<dbReference type="PROSITE" id="PS51063">
    <property type="entry name" value="HTH_CRP_2"/>
    <property type="match status" value="1"/>
</dbReference>
<evidence type="ECO:0000256" key="3">
    <source>
        <dbReference type="ARBA" id="ARBA00023163"/>
    </source>
</evidence>
<sequence length="209" mass="24626">MNLRDIYIFENLSDEHLKKIQKISFEREYERGDLLFYEGEEPENLYILTEGILRVYKTDIKGHEITLHHFHPVSLIAERANFENIPYPANAEFETNGKVLVINFKTFEKELLKDSNLCFNIVKSLLYKIKILDDVIVQNLMMDAVTRTAKFIYEHEDLFISLKHNKIASILNMTPETLSRILKKFKTRGIIQKDGGTYKINREELKKLL</sequence>
<dbReference type="GO" id="GO:0003677">
    <property type="term" value="F:DNA binding"/>
    <property type="evidence" value="ECO:0007669"/>
    <property type="project" value="UniProtKB-KW"/>
</dbReference>
<dbReference type="PANTHER" id="PTHR24567">
    <property type="entry name" value="CRP FAMILY TRANSCRIPTIONAL REGULATORY PROTEIN"/>
    <property type="match status" value="1"/>
</dbReference>
<dbReference type="InterPro" id="IPR012318">
    <property type="entry name" value="HTH_CRP"/>
</dbReference>
<dbReference type="InterPro" id="IPR036390">
    <property type="entry name" value="WH_DNA-bd_sf"/>
</dbReference>
<feature type="domain" description="Cyclic nucleotide-binding" evidence="4">
    <location>
        <begin position="8"/>
        <end position="128"/>
    </location>
</feature>
<dbReference type="KEGG" id="pmx:PERMA_0294"/>
<dbReference type="PROSITE" id="PS50042">
    <property type="entry name" value="CNMP_BINDING_3"/>
    <property type="match status" value="1"/>
</dbReference>
<dbReference type="PANTHER" id="PTHR24567:SF26">
    <property type="entry name" value="REGULATORY PROTEIN YEIL"/>
    <property type="match status" value="1"/>
</dbReference>
<dbReference type="InterPro" id="IPR014710">
    <property type="entry name" value="RmlC-like_jellyroll"/>
</dbReference>
<protein>
    <submittedName>
        <fullName evidence="6">Transcriptional regulator, Crp/Fnr family</fullName>
    </submittedName>
</protein>
<dbReference type="SMART" id="SM00100">
    <property type="entry name" value="cNMP"/>
    <property type="match status" value="1"/>
</dbReference>
<evidence type="ECO:0000259" key="4">
    <source>
        <dbReference type="PROSITE" id="PS50042"/>
    </source>
</evidence>
<dbReference type="Proteomes" id="UP000001366">
    <property type="component" value="Chromosome"/>
</dbReference>
<dbReference type="Pfam" id="PF00027">
    <property type="entry name" value="cNMP_binding"/>
    <property type="match status" value="1"/>
</dbReference>
<dbReference type="PaxDb" id="123214-PERMA_0294"/>
<dbReference type="InterPro" id="IPR036388">
    <property type="entry name" value="WH-like_DNA-bd_sf"/>
</dbReference>
<keyword evidence="2" id="KW-0238">DNA-binding</keyword>